<proteinExistence type="predicted"/>
<dbReference type="EMBL" id="JACGWJ010000298">
    <property type="protein sequence ID" value="KAL0293535.1"/>
    <property type="molecule type" value="Genomic_DNA"/>
</dbReference>
<name>A0AAW2JGD3_SESRA</name>
<reference evidence="1" key="2">
    <citation type="journal article" date="2024" name="Plant">
        <title>Genomic evolution and insights into agronomic trait innovations of Sesamum species.</title>
        <authorList>
            <person name="Miao H."/>
            <person name="Wang L."/>
            <person name="Qu L."/>
            <person name="Liu H."/>
            <person name="Sun Y."/>
            <person name="Le M."/>
            <person name="Wang Q."/>
            <person name="Wei S."/>
            <person name="Zheng Y."/>
            <person name="Lin W."/>
            <person name="Duan Y."/>
            <person name="Cao H."/>
            <person name="Xiong S."/>
            <person name="Wang X."/>
            <person name="Wei L."/>
            <person name="Li C."/>
            <person name="Ma Q."/>
            <person name="Ju M."/>
            <person name="Zhao R."/>
            <person name="Li G."/>
            <person name="Mu C."/>
            <person name="Tian Q."/>
            <person name="Mei H."/>
            <person name="Zhang T."/>
            <person name="Gao T."/>
            <person name="Zhang H."/>
        </authorList>
    </citation>
    <scope>NUCLEOTIDE SEQUENCE</scope>
    <source>
        <strain evidence="1">G02</strain>
    </source>
</reference>
<comment type="caution">
    <text evidence="1">The sequence shown here is derived from an EMBL/GenBank/DDBJ whole genome shotgun (WGS) entry which is preliminary data.</text>
</comment>
<sequence>MPSPFADLERQVKPLDEWVLSMLLAFVSEEAKRSISERLRRDQVRIPGKCPMRFFLFLLVASARI</sequence>
<evidence type="ECO:0000313" key="1">
    <source>
        <dbReference type="EMBL" id="KAL0293535.1"/>
    </source>
</evidence>
<organism evidence="1">
    <name type="scientific">Sesamum radiatum</name>
    <name type="common">Black benniseed</name>
    <dbReference type="NCBI Taxonomy" id="300843"/>
    <lineage>
        <taxon>Eukaryota</taxon>
        <taxon>Viridiplantae</taxon>
        <taxon>Streptophyta</taxon>
        <taxon>Embryophyta</taxon>
        <taxon>Tracheophyta</taxon>
        <taxon>Spermatophyta</taxon>
        <taxon>Magnoliopsida</taxon>
        <taxon>eudicotyledons</taxon>
        <taxon>Gunneridae</taxon>
        <taxon>Pentapetalae</taxon>
        <taxon>asterids</taxon>
        <taxon>lamiids</taxon>
        <taxon>Lamiales</taxon>
        <taxon>Pedaliaceae</taxon>
        <taxon>Sesamum</taxon>
    </lineage>
</organism>
<protein>
    <submittedName>
        <fullName evidence="1">Uncharacterized protein</fullName>
    </submittedName>
</protein>
<dbReference type="AlphaFoldDB" id="A0AAW2JGD3"/>
<gene>
    <name evidence="1" type="ORF">Sradi_6931300</name>
</gene>
<reference evidence="1" key="1">
    <citation type="submission" date="2020-06" db="EMBL/GenBank/DDBJ databases">
        <authorList>
            <person name="Li T."/>
            <person name="Hu X."/>
            <person name="Zhang T."/>
            <person name="Song X."/>
            <person name="Zhang H."/>
            <person name="Dai N."/>
            <person name="Sheng W."/>
            <person name="Hou X."/>
            <person name="Wei L."/>
        </authorList>
    </citation>
    <scope>NUCLEOTIDE SEQUENCE</scope>
    <source>
        <strain evidence="1">G02</strain>
        <tissue evidence="1">Leaf</tissue>
    </source>
</reference>
<accession>A0AAW2JGD3</accession>